<proteinExistence type="predicted"/>
<feature type="non-terminal residue" evidence="1">
    <location>
        <position position="1"/>
    </location>
</feature>
<evidence type="ECO:0000313" key="1">
    <source>
        <dbReference type="EMBL" id="CDW45261.1"/>
    </source>
</evidence>
<accession>A0A0K2V5P1</accession>
<organism evidence="1">
    <name type="scientific">Lepeophtheirus salmonis</name>
    <name type="common">Salmon louse</name>
    <name type="synonym">Caligus salmonis</name>
    <dbReference type="NCBI Taxonomy" id="72036"/>
    <lineage>
        <taxon>Eukaryota</taxon>
        <taxon>Metazoa</taxon>
        <taxon>Ecdysozoa</taxon>
        <taxon>Arthropoda</taxon>
        <taxon>Crustacea</taxon>
        <taxon>Multicrustacea</taxon>
        <taxon>Hexanauplia</taxon>
        <taxon>Copepoda</taxon>
        <taxon>Siphonostomatoida</taxon>
        <taxon>Caligidae</taxon>
        <taxon>Lepeophtheirus</taxon>
    </lineage>
</organism>
<name>A0A0K2V5P1_LEPSM</name>
<dbReference type="EMBL" id="HACA01027900">
    <property type="protein sequence ID" value="CDW45261.1"/>
    <property type="molecule type" value="Transcribed_RNA"/>
</dbReference>
<dbReference type="AlphaFoldDB" id="A0A0K2V5P1"/>
<protein>
    <submittedName>
        <fullName evidence="1">Uncharacterized protein</fullName>
    </submittedName>
</protein>
<reference evidence="1" key="1">
    <citation type="submission" date="2014-05" db="EMBL/GenBank/DDBJ databases">
        <authorList>
            <person name="Chronopoulou M."/>
        </authorList>
    </citation>
    <scope>NUCLEOTIDE SEQUENCE</scope>
    <source>
        <tissue evidence="1">Whole organism</tissue>
    </source>
</reference>
<sequence>DNHVCLLTKENLLKHTHKLLGCIRSKFKGN</sequence>